<dbReference type="EMBL" id="DVFW01000002">
    <property type="protein sequence ID" value="HIQ79693.1"/>
    <property type="molecule type" value="Genomic_DNA"/>
</dbReference>
<dbReference type="AlphaFoldDB" id="A0A9D0ZFV1"/>
<reference evidence="1" key="1">
    <citation type="submission" date="2020-10" db="EMBL/GenBank/DDBJ databases">
        <authorList>
            <person name="Gilroy R."/>
        </authorList>
    </citation>
    <scope>NUCLEOTIDE SEQUENCE</scope>
    <source>
        <strain evidence="1">ChiSjej1B19-3389</strain>
    </source>
</reference>
<dbReference type="Pfam" id="PF07873">
    <property type="entry name" value="YabP"/>
    <property type="match status" value="1"/>
</dbReference>
<accession>A0A9D0ZFV1</accession>
<protein>
    <submittedName>
        <fullName evidence="1">YabP/YqfC family sporulation protein</fullName>
    </submittedName>
</protein>
<organism evidence="1 2">
    <name type="scientific">Candidatus Scatavimonas merdigallinarum</name>
    <dbReference type="NCBI Taxonomy" id="2840914"/>
    <lineage>
        <taxon>Bacteria</taxon>
        <taxon>Bacillati</taxon>
        <taxon>Bacillota</taxon>
        <taxon>Clostridia</taxon>
        <taxon>Eubacteriales</taxon>
        <taxon>Oscillospiraceae</taxon>
        <taxon>Oscillospiraceae incertae sedis</taxon>
        <taxon>Candidatus Scatavimonas</taxon>
    </lineage>
</organism>
<proteinExistence type="predicted"/>
<reference evidence="1" key="2">
    <citation type="journal article" date="2021" name="PeerJ">
        <title>Extensive microbial diversity within the chicken gut microbiome revealed by metagenomics and culture.</title>
        <authorList>
            <person name="Gilroy R."/>
            <person name="Ravi A."/>
            <person name="Getino M."/>
            <person name="Pursley I."/>
            <person name="Horton D.L."/>
            <person name="Alikhan N.F."/>
            <person name="Baker D."/>
            <person name="Gharbi K."/>
            <person name="Hall N."/>
            <person name="Watson M."/>
            <person name="Adriaenssens E.M."/>
            <person name="Foster-Nyarko E."/>
            <person name="Jarju S."/>
            <person name="Secka A."/>
            <person name="Antonio M."/>
            <person name="Oren A."/>
            <person name="Chaudhuri R.R."/>
            <person name="La Ragione R."/>
            <person name="Hildebrand F."/>
            <person name="Pallen M.J."/>
        </authorList>
    </citation>
    <scope>NUCLEOTIDE SEQUENCE</scope>
    <source>
        <strain evidence="1">ChiSjej1B19-3389</strain>
    </source>
</reference>
<evidence type="ECO:0000313" key="2">
    <source>
        <dbReference type="Proteomes" id="UP000886787"/>
    </source>
</evidence>
<gene>
    <name evidence="1" type="ORF">IAD32_00210</name>
</gene>
<name>A0A9D0ZFV1_9FIRM</name>
<sequence>MAKRKEKGCPAKPSILSAPQRRMADLPYLELKGNREALIEGCKGILQYDTQIIRINTGAMIIAFCGRGLNIKCLTVSSLIVEGYITSVEFVS</sequence>
<dbReference type="Proteomes" id="UP000886787">
    <property type="component" value="Unassembled WGS sequence"/>
</dbReference>
<evidence type="ECO:0000313" key="1">
    <source>
        <dbReference type="EMBL" id="HIQ79693.1"/>
    </source>
</evidence>
<dbReference type="InterPro" id="IPR022476">
    <property type="entry name" value="Spore_YabP/YqfC"/>
</dbReference>
<comment type="caution">
    <text evidence="1">The sequence shown here is derived from an EMBL/GenBank/DDBJ whole genome shotgun (WGS) entry which is preliminary data.</text>
</comment>